<evidence type="ECO:0008006" key="3">
    <source>
        <dbReference type="Google" id="ProtNLM"/>
    </source>
</evidence>
<name>A0ABQ1ZCD4_9BACL</name>
<dbReference type="InterPro" id="IPR029044">
    <property type="entry name" value="Nucleotide-diphossugar_trans"/>
</dbReference>
<dbReference type="SUPFAM" id="SSF53448">
    <property type="entry name" value="Nucleotide-diphospho-sugar transferases"/>
    <property type="match status" value="1"/>
</dbReference>
<gene>
    <name evidence="1" type="ORF">GCM10008014_30240</name>
</gene>
<organism evidence="1 2">
    <name type="scientific">Paenibacillus silvae</name>
    <dbReference type="NCBI Taxonomy" id="1325358"/>
    <lineage>
        <taxon>Bacteria</taxon>
        <taxon>Bacillati</taxon>
        <taxon>Bacillota</taxon>
        <taxon>Bacilli</taxon>
        <taxon>Bacillales</taxon>
        <taxon>Paenibacillaceae</taxon>
        <taxon>Paenibacillus</taxon>
    </lineage>
</organism>
<dbReference type="Gene3D" id="3.90.550.10">
    <property type="entry name" value="Spore Coat Polysaccharide Biosynthesis Protein SpsA, Chain A"/>
    <property type="match status" value="1"/>
</dbReference>
<evidence type="ECO:0000313" key="2">
    <source>
        <dbReference type="Proteomes" id="UP000652153"/>
    </source>
</evidence>
<accession>A0ABQ1ZCD4</accession>
<dbReference type="Proteomes" id="UP000652153">
    <property type="component" value="Unassembled WGS sequence"/>
</dbReference>
<comment type="caution">
    <text evidence="1">The sequence shown here is derived from an EMBL/GenBank/DDBJ whole genome shotgun (WGS) entry which is preliminary data.</text>
</comment>
<dbReference type="EMBL" id="BMFU01000004">
    <property type="protein sequence ID" value="GGH58028.1"/>
    <property type="molecule type" value="Genomic_DNA"/>
</dbReference>
<keyword evidence="2" id="KW-1185">Reference proteome</keyword>
<reference evidence="2" key="1">
    <citation type="journal article" date="2019" name="Int. J. Syst. Evol. Microbiol.">
        <title>The Global Catalogue of Microorganisms (GCM) 10K type strain sequencing project: providing services to taxonomists for standard genome sequencing and annotation.</title>
        <authorList>
            <consortium name="The Broad Institute Genomics Platform"/>
            <consortium name="The Broad Institute Genome Sequencing Center for Infectious Disease"/>
            <person name="Wu L."/>
            <person name="Ma J."/>
        </authorList>
    </citation>
    <scope>NUCLEOTIDE SEQUENCE [LARGE SCALE GENOMIC DNA]</scope>
    <source>
        <strain evidence="2">CGMCC 1.12770</strain>
    </source>
</reference>
<protein>
    <recommendedName>
        <fullName evidence="3">Glycosyl transferase</fullName>
    </recommendedName>
</protein>
<evidence type="ECO:0000313" key="1">
    <source>
        <dbReference type="EMBL" id="GGH58028.1"/>
    </source>
</evidence>
<sequence>MTKVDRLPGNKQNFEEAVRILKPVVANKKQLFWDENFLNYVISTGFYCFHINTLVMDKEVFEAIGLFNERLTASEDTDYSFRIFERYRICLLWEYNYIYHRDVGSNNLYNFYDRSHLQLDELVQNKELVQRFHTTTLNNINRYKTLKRLIRNSGKLNNKEELYGWIRHTLMIYYYTLSFLNSTHHKSRSLFYAIKYYMISKDISVFQMLLHLGPGRAKIRHEYIDIY</sequence>
<proteinExistence type="predicted"/>